<gene>
    <name evidence="1" type="ORF">S06H3_43356</name>
</gene>
<evidence type="ECO:0008006" key="2">
    <source>
        <dbReference type="Google" id="ProtNLM"/>
    </source>
</evidence>
<reference evidence="1" key="1">
    <citation type="journal article" date="2014" name="Front. Microbiol.">
        <title>High frequency of phylogenetically diverse reductive dehalogenase-homologous genes in deep subseafloor sedimentary metagenomes.</title>
        <authorList>
            <person name="Kawai M."/>
            <person name="Futagami T."/>
            <person name="Toyoda A."/>
            <person name="Takaki Y."/>
            <person name="Nishi S."/>
            <person name="Hori S."/>
            <person name="Arai W."/>
            <person name="Tsubouchi T."/>
            <person name="Morono Y."/>
            <person name="Uchiyama I."/>
            <person name="Ito T."/>
            <person name="Fujiyama A."/>
            <person name="Inagaki F."/>
            <person name="Takami H."/>
        </authorList>
    </citation>
    <scope>NUCLEOTIDE SEQUENCE</scope>
    <source>
        <strain evidence="1">Expedition CK06-06</strain>
    </source>
</reference>
<dbReference type="AlphaFoldDB" id="X1NPG3"/>
<dbReference type="EMBL" id="BARV01026890">
    <property type="protein sequence ID" value="GAI45463.1"/>
    <property type="molecule type" value="Genomic_DNA"/>
</dbReference>
<dbReference type="PANTHER" id="PTHR39961">
    <property type="entry name" value="HYPOTHETICAL CYTOSOLIC PROTEIN"/>
    <property type="match status" value="1"/>
</dbReference>
<name>X1NPG3_9ZZZZ</name>
<dbReference type="PANTHER" id="PTHR39961:SF1">
    <property type="entry name" value="DUF458 DOMAIN-CONTAINING PROTEIN"/>
    <property type="match status" value="1"/>
</dbReference>
<protein>
    <recommendedName>
        <fullName evidence="2">DUF458 domain-containing protein</fullName>
    </recommendedName>
</protein>
<proteinExistence type="predicted"/>
<comment type="caution">
    <text evidence="1">The sequence shown here is derived from an EMBL/GenBank/DDBJ whole genome shotgun (WGS) entry which is preliminary data.</text>
</comment>
<sequence>MKDLIHPRLSSEKKNPVFGGYFYNPTKGSLKLDQVIDEILAYIESETDNFYDIIIGCDSSSEKVPNFPVAIVVLKMGEGGRFFLKKISYKNRKFHSWRERILEEVLLSCKLALLFKEKLEKRIESKDKNYNYRFCYIHADIGENGGTKDMIKEVVGLIRGNGFEPKIKPEAYVASSVADRYA</sequence>
<evidence type="ECO:0000313" key="1">
    <source>
        <dbReference type="EMBL" id="GAI45463.1"/>
    </source>
</evidence>
<dbReference type="InterPro" id="IPR007405">
    <property type="entry name" value="Phage_KVP40_Orf299"/>
</dbReference>
<dbReference type="Pfam" id="PF04308">
    <property type="entry name" value="RNaseH_like"/>
    <property type="match status" value="1"/>
</dbReference>
<accession>X1NPG3</accession>
<organism evidence="1">
    <name type="scientific">marine sediment metagenome</name>
    <dbReference type="NCBI Taxonomy" id="412755"/>
    <lineage>
        <taxon>unclassified sequences</taxon>
        <taxon>metagenomes</taxon>
        <taxon>ecological metagenomes</taxon>
    </lineage>
</organism>